<name>A0ABQ3VP75_9CHLR</name>
<dbReference type="SMART" id="SM00421">
    <property type="entry name" value="HTH_LUXR"/>
    <property type="match status" value="1"/>
</dbReference>
<evidence type="ECO:0000256" key="2">
    <source>
        <dbReference type="ARBA" id="ARBA00023125"/>
    </source>
</evidence>
<sequence length="203" mass="22794">MQTFLFSTAFLDRLCAPLCASILCGYLPQEEQSQQDSSLASEVASRYAQEMLEDLEHRNLFLIPLDHQRRWYRYHHLFAQALQARLALLHPTRIAEIHTRASLWYEQQGETREAIAHALAASSASTDSPEAVQSRPQPLLDPLSGREREALQLLATGATNAAIAEQLVIAPSTVKRHMNDIFSKLGVTNRTQAVARARDLHIL</sequence>
<dbReference type="InterPro" id="IPR059106">
    <property type="entry name" value="WHD_MalT"/>
</dbReference>
<dbReference type="PANTHER" id="PTHR44688:SF16">
    <property type="entry name" value="DNA-BINDING TRANSCRIPTIONAL ACTIVATOR DEVR_DOSR"/>
    <property type="match status" value="1"/>
</dbReference>
<dbReference type="Proteomes" id="UP000635565">
    <property type="component" value="Unassembled WGS sequence"/>
</dbReference>
<proteinExistence type="predicted"/>
<dbReference type="CDD" id="cd06170">
    <property type="entry name" value="LuxR_C_like"/>
    <property type="match status" value="1"/>
</dbReference>
<dbReference type="EMBL" id="BNJJ01000017">
    <property type="protein sequence ID" value="GHO87383.1"/>
    <property type="molecule type" value="Genomic_DNA"/>
</dbReference>
<reference evidence="6 7" key="1">
    <citation type="journal article" date="2021" name="Int. J. Syst. Evol. Microbiol.">
        <title>Reticulibacter mediterranei gen. nov., sp. nov., within the new family Reticulibacteraceae fam. nov., and Ktedonospora formicarum gen. nov., sp. nov., Ktedonobacter robiniae sp. nov., Dictyobacter formicarum sp. nov. and Dictyobacter arantiisoli sp. nov., belonging to the class Ktedonobacteria.</title>
        <authorList>
            <person name="Yabe S."/>
            <person name="Zheng Y."/>
            <person name="Wang C.M."/>
            <person name="Sakai Y."/>
            <person name="Abe K."/>
            <person name="Yokota A."/>
            <person name="Donadio S."/>
            <person name="Cavaletti L."/>
            <person name="Monciardini P."/>
        </authorList>
    </citation>
    <scope>NUCLEOTIDE SEQUENCE [LARGE SCALE GENOMIC DNA]</scope>
    <source>
        <strain evidence="6 7">SOSP1-9</strain>
    </source>
</reference>
<evidence type="ECO:0000313" key="6">
    <source>
        <dbReference type="EMBL" id="GHO87383.1"/>
    </source>
</evidence>
<dbReference type="Pfam" id="PF25873">
    <property type="entry name" value="WHD_MalT"/>
    <property type="match status" value="1"/>
</dbReference>
<dbReference type="PRINTS" id="PR00038">
    <property type="entry name" value="HTHLUXR"/>
</dbReference>
<feature type="region of interest" description="Disordered" evidence="4">
    <location>
        <begin position="120"/>
        <end position="141"/>
    </location>
</feature>
<dbReference type="RefSeq" id="WP_201364952.1">
    <property type="nucleotide sequence ID" value="NZ_BNJJ01000017.1"/>
</dbReference>
<evidence type="ECO:0000313" key="7">
    <source>
        <dbReference type="Proteomes" id="UP000635565"/>
    </source>
</evidence>
<evidence type="ECO:0000256" key="1">
    <source>
        <dbReference type="ARBA" id="ARBA00023015"/>
    </source>
</evidence>
<dbReference type="SUPFAM" id="SSF46894">
    <property type="entry name" value="C-terminal effector domain of the bipartite response regulators"/>
    <property type="match status" value="1"/>
</dbReference>
<evidence type="ECO:0000256" key="3">
    <source>
        <dbReference type="ARBA" id="ARBA00023163"/>
    </source>
</evidence>
<keyword evidence="1" id="KW-0805">Transcription regulation</keyword>
<evidence type="ECO:0000259" key="5">
    <source>
        <dbReference type="PROSITE" id="PS50043"/>
    </source>
</evidence>
<protein>
    <recommendedName>
        <fullName evidence="5">HTH luxR-type domain-containing protein</fullName>
    </recommendedName>
</protein>
<dbReference type="Gene3D" id="1.10.10.10">
    <property type="entry name" value="Winged helix-like DNA-binding domain superfamily/Winged helix DNA-binding domain"/>
    <property type="match status" value="1"/>
</dbReference>
<dbReference type="Pfam" id="PF00196">
    <property type="entry name" value="GerE"/>
    <property type="match status" value="1"/>
</dbReference>
<dbReference type="PROSITE" id="PS50043">
    <property type="entry name" value="HTH_LUXR_2"/>
    <property type="match status" value="1"/>
</dbReference>
<gene>
    <name evidence="6" type="ORF">KSZ_53890</name>
</gene>
<dbReference type="InterPro" id="IPR036388">
    <property type="entry name" value="WH-like_DNA-bd_sf"/>
</dbReference>
<keyword evidence="7" id="KW-1185">Reference proteome</keyword>
<accession>A0ABQ3VP75</accession>
<evidence type="ECO:0000256" key="4">
    <source>
        <dbReference type="SAM" id="MobiDB-lite"/>
    </source>
</evidence>
<keyword evidence="2" id="KW-0238">DNA-binding</keyword>
<dbReference type="InterPro" id="IPR000792">
    <property type="entry name" value="Tscrpt_reg_LuxR_C"/>
</dbReference>
<feature type="domain" description="HTH luxR-type" evidence="5">
    <location>
        <begin position="136"/>
        <end position="201"/>
    </location>
</feature>
<comment type="caution">
    <text evidence="6">The sequence shown here is derived from an EMBL/GenBank/DDBJ whole genome shotgun (WGS) entry which is preliminary data.</text>
</comment>
<dbReference type="InterPro" id="IPR016032">
    <property type="entry name" value="Sig_transdc_resp-reg_C-effctor"/>
</dbReference>
<organism evidence="6 7">
    <name type="scientific">Dictyobacter formicarum</name>
    <dbReference type="NCBI Taxonomy" id="2778368"/>
    <lineage>
        <taxon>Bacteria</taxon>
        <taxon>Bacillati</taxon>
        <taxon>Chloroflexota</taxon>
        <taxon>Ktedonobacteria</taxon>
        <taxon>Ktedonobacterales</taxon>
        <taxon>Dictyobacteraceae</taxon>
        <taxon>Dictyobacter</taxon>
    </lineage>
</organism>
<dbReference type="PANTHER" id="PTHR44688">
    <property type="entry name" value="DNA-BINDING TRANSCRIPTIONAL ACTIVATOR DEVR_DOSR"/>
    <property type="match status" value="1"/>
</dbReference>
<keyword evidence="3" id="KW-0804">Transcription</keyword>